<keyword evidence="3" id="KW-1185">Reference proteome</keyword>
<reference evidence="2 3" key="1">
    <citation type="submission" date="2018-01" db="EMBL/GenBank/DDBJ databases">
        <title>Harnessing the power of phylogenomics to disentangle the directionality and signatures of interkingdom host jumping in the parasitic fungal genus Tolypocladium.</title>
        <authorList>
            <person name="Quandt C.A."/>
            <person name="Patterson W."/>
            <person name="Spatafora J.W."/>
        </authorList>
    </citation>
    <scope>NUCLEOTIDE SEQUENCE [LARGE SCALE GENOMIC DNA]</scope>
    <source>
        <strain evidence="2 3">NRBC 100945</strain>
    </source>
</reference>
<name>A0A2S4L0A3_9HYPO</name>
<dbReference type="AlphaFoldDB" id="A0A2S4L0A3"/>
<keyword evidence="1" id="KW-1133">Transmembrane helix</keyword>
<feature type="transmembrane region" description="Helical" evidence="1">
    <location>
        <begin position="33"/>
        <end position="52"/>
    </location>
</feature>
<evidence type="ECO:0000313" key="3">
    <source>
        <dbReference type="Proteomes" id="UP000237481"/>
    </source>
</evidence>
<gene>
    <name evidence="2" type="ORF">TPAR_03932</name>
</gene>
<comment type="caution">
    <text evidence="2">The sequence shown here is derived from an EMBL/GenBank/DDBJ whole genome shotgun (WGS) entry which is preliminary data.</text>
</comment>
<keyword evidence="1" id="KW-0812">Transmembrane</keyword>
<evidence type="ECO:0000256" key="1">
    <source>
        <dbReference type="SAM" id="Phobius"/>
    </source>
</evidence>
<keyword evidence="1" id="KW-0472">Membrane</keyword>
<protein>
    <submittedName>
        <fullName evidence="2">Uncharacterized protein</fullName>
    </submittedName>
</protein>
<accession>A0A2S4L0A3</accession>
<proteinExistence type="predicted"/>
<dbReference type="EMBL" id="PKSG01000389">
    <property type="protein sequence ID" value="POR35880.1"/>
    <property type="molecule type" value="Genomic_DNA"/>
</dbReference>
<sequence>MLLAHLLKLAVLFTLFGRKSQNLFFGAGGDLVFFHVNALLGGAAAACFSLRLRLRCRRRLPRDLLLRFAQRQTRNVVLRTRALSFADSTAALQTIHVTVLVVRWVLGGVVVLRIGSLGLGDLHGRGALLLGEVQVRLVPLEPLRRLGEAVGGT</sequence>
<dbReference type="Proteomes" id="UP000237481">
    <property type="component" value="Unassembled WGS sequence"/>
</dbReference>
<organism evidence="2 3">
    <name type="scientific">Tolypocladium paradoxum</name>
    <dbReference type="NCBI Taxonomy" id="94208"/>
    <lineage>
        <taxon>Eukaryota</taxon>
        <taxon>Fungi</taxon>
        <taxon>Dikarya</taxon>
        <taxon>Ascomycota</taxon>
        <taxon>Pezizomycotina</taxon>
        <taxon>Sordariomycetes</taxon>
        <taxon>Hypocreomycetidae</taxon>
        <taxon>Hypocreales</taxon>
        <taxon>Ophiocordycipitaceae</taxon>
        <taxon>Tolypocladium</taxon>
    </lineage>
</organism>
<evidence type="ECO:0000313" key="2">
    <source>
        <dbReference type="EMBL" id="POR35880.1"/>
    </source>
</evidence>